<reference evidence="1" key="1">
    <citation type="journal article" date="2023" name="Mol. Phylogenet. Evol.">
        <title>Genome-scale phylogeny and comparative genomics of the fungal order Sordariales.</title>
        <authorList>
            <person name="Hensen N."/>
            <person name="Bonometti L."/>
            <person name="Westerberg I."/>
            <person name="Brannstrom I.O."/>
            <person name="Guillou S."/>
            <person name="Cros-Aarteil S."/>
            <person name="Calhoun S."/>
            <person name="Haridas S."/>
            <person name="Kuo A."/>
            <person name="Mondo S."/>
            <person name="Pangilinan J."/>
            <person name="Riley R."/>
            <person name="LaButti K."/>
            <person name="Andreopoulos B."/>
            <person name="Lipzen A."/>
            <person name="Chen C."/>
            <person name="Yan M."/>
            <person name="Daum C."/>
            <person name="Ng V."/>
            <person name="Clum A."/>
            <person name="Steindorff A."/>
            <person name="Ohm R.A."/>
            <person name="Martin F."/>
            <person name="Silar P."/>
            <person name="Natvig D.O."/>
            <person name="Lalanne C."/>
            <person name="Gautier V."/>
            <person name="Ament-Velasquez S.L."/>
            <person name="Kruys A."/>
            <person name="Hutchinson M.I."/>
            <person name="Powell A.J."/>
            <person name="Barry K."/>
            <person name="Miller A.N."/>
            <person name="Grigoriev I.V."/>
            <person name="Debuchy R."/>
            <person name="Gladieux P."/>
            <person name="Hiltunen Thoren M."/>
            <person name="Johannesson H."/>
        </authorList>
    </citation>
    <scope>NUCLEOTIDE SEQUENCE</scope>
    <source>
        <strain evidence="1">CBS 141.50</strain>
    </source>
</reference>
<accession>A0AAN6V5R8</accession>
<name>A0AAN6V5R8_9PEZI</name>
<dbReference type="Proteomes" id="UP001302676">
    <property type="component" value="Unassembled WGS sequence"/>
</dbReference>
<dbReference type="GeneID" id="87816765"/>
<evidence type="ECO:0000313" key="2">
    <source>
        <dbReference type="Proteomes" id="UP001302676"/>
    </source>
</evidence>
<proteinExistence type="predicted"/>
<gene>
    <name evidence="1" type="ORF">C8A04DRAFT_27052</name>
</gene>
<keyword evidence="2" id="KW-1185">Reference proteome</keyword>
<protein>
    <submittedName>
        <fullName evidence="1">Uncharacterized protein</fullName>
    </submittedName>
</protein>
<dbReference type="AlphaFoldDB" id="A0AAN6V5R8"/>
<sequence>MAYSCQKYRRHVYSPCVYYLRYNSGKVVNLSPALVGFCSKCAQLFQYVNYK</sequence>
<organism evidence="1 2">
    <name type="scientific">Dichotomopilus funicola</name>
    <dbReference type="NCBI Taxonomy" id="1934379"/>
    <lineage>
        <taxon>Eukaryota</taxon>
        <taxon>Fungi</taxon>
        <taxon>Dikarya</taxon>
        <taxon>Ascomycota</taxon>
        <taxon>Pezizomycotina</taxon>
        <taxon>Sordariomycetes</taxon>
        <taxon>Sordariomycetidae</taxon>
        <taxon>Sordariales</taxon>
        <taxon>Chaetomiaceae</taxon>
        <taxon>Dichotomopilus</taxon>
    </lineage>
</organism>
<dbReference type="RefSeq" id="XP_062638663.1">
    <property type="nucleotide sequence ID" value="XM_062780152.1"/>
</dbReference>
<dbReference type="EMBL" id="MU853570">
    <property type="protein sequence ID" value="KAK4145292.1"/>
    <property type="molecule type" value="Genomic_DNA"/>
</dbReference>
<reference evidence="1" key="2">
    <citation type="submission" date="2023-05" db="EMBL/GenBank/DDBJ databases">
        <authorList>
            <consortium name="Lawrence Berkeley National Laboratory"/>
            <person name="Steindorff A."/>
            <person name="Hensen N."/>
            <person name="Bonometti L."/>
            <person name="Westerberg I."/>
            <person name="Brannstrom I.O."/>
            <person name="Guillou S."/>
            <person name="Cros-Aarteil S."/>
            <person name="Calhoun S."/>
            <person name="Haridas S."/>
            <person name="Kuo A."/>
            <person name="Mondo S."/>
            <person name="Pangilinan J."/>
            <person name="Riley R."/>
            <person name="Labutti K."/>
            <person name="Andreopoulos B."/>
            <person name="Lipzen A."/>
            <person name="Chen C."/>
            <person name="Yanf M."/>
            <person name="Daum C."/>
            <person name="Ng V."/>
            <person name="Clum A."/>
            <person name="Ohm R."/>
            <person name="Martin F."/>
            <person name="Silar P."/>
            <person name="Natvig D."/>
            <person name="Lalanne C."/>
            <person name="Gautier V."/>
            <person name="Ament-Velasquez S.L."/>
            <person name="Kruys A."/>
            <person name="Hutchinson M.I."/>
            <person name="Powell A.J."/>
            <person name="Barry K."/>
            <person name="Miller A.N."/>
            <person name="Grigoriev I.V."/>
            <person name="Debuchy R."/>
            <person name="Gladieux P."/>
            <person name="Thoren M.H."/>
            <person name="Johannesson H."/>
        </authorList>
    </citation>
    <scope>NUCLEOTIDE SEQUENCE</scope>
    <source>
        <strain evidence="1">CBS 141.50</strain>
    </source>
</reference>
<evidence type="ECO:0000313" key="1">
    <source>
        <dbReference type="EMBL" id="KAK4145292.1"/>
    </source>
</evidence>
<comment type="caution">
    <text evidence="1">The sequence shown here is derived from an EMBL/GenBank/DDBJ whole genome shotgun (WGS) entry which is preliminary data.</text>
</comment>